<evidence type="ECO:0008006" key="4">
    <source>
        <dbReference type="Google" id="ProtNLM"/>
    </source>
</evidence>
<dbReference type="RefSeq" id="WP_071175662.1">
    <property type="nucleotide sequence ID" value="NZ_CP017831.1"/>
</dbReference>
<sequence>MEVKSKIDDIIELTRINELLDKREAANAKKPSNVILWILAVIGSISAVAIISYLVYRYMTPAFEDDYYDDDFDDFEDDFDDEDFIRES</sequence>
<reference evidence="3" key="1">
    <citation type="submission" date="2016-10" db="EMBL/GenBank/DDBJ databases">
        <title>The complete genome sequence of the rumen bacterium Butyrivibrio hungatei MB2003.</title>
        <authorList>
            <person name="Palevich N."/>
            <person name="Kelly W.J."/>
            <person name="Leahy S.C."/>
            <person name="Altermann E."/>
            <person name="Rakonjac J."/>
            <person name="Attwood G.T."/>
        </authorList>
    </citation>
    <scope>NUCLEOTIDE SEQUENCE [LARGE SCALE GENOMIC DNA]</scope>
    <source>
        <strain evidence="3">MB2003</strain>
    </source>
</reference>
<dbReference type="Proteomes" id="UP000179284">
    <property type="component" value="Chromosome I"/>
</dbReference>
<accession>A0A1D9P0Q9</accession>
<name>A0A1D9P0Q9_9FIRM</name>
<dbReference type="KEGG" id="bhu:bhn_I0900"/>
<keyword evidence="1" id="KW-0472">Membrane</keyword>
<organism evidence="2 3">
    <name type="scientific">Butyrivibrio hungatei</name>
    <dbReference type="NCBI Taxonomy" id="185008"/>
    <lineage>
        <taxon>Bacteria</taxon>
        <taxon>Bacillati</taxon>
        <taxon>Bacillota</taxon>
        <taxon>Clostridia</taxon>
        <taxon>Lachnospirales</taxon>
        <taxon>Lachnospiraceae</taxon>
        <taxon>Butyrivibrio</taxon>
    </lineage>
</organism>
<gene>
    <name evidence="2" type="ORF">bhn_I0900</name>
</gene>
<protein>
    <recommendedName>
        <fullName evidence="4">DUF4366 domain-containing protein</fullName>
    </recommendedName>
</protein>
<dbReference type="OrthoDB" id="2005547at2"/>
<feature type="transmembrane region" description="Helical" evidence="1">
    <location>
        <begin position="34"/>
        <end position="56"/>
    </location>
</feature>
<keyword evidence="1" id="KW-1133">Transmembrane helix</keyword>
<evidence type="ECO:0000256" key="1">
    <source>
        <dbReference type="SAM" id="Phobius"/>
    </source>
</evidence>
<proteinExistence type="predicted"/>
<evidence type="ECO:0000313" key="3">
    <source>
        <dbReference type="Proteomes" id="UP000179284"/>
    </source>
</evidence>
<dbReference type="EMBL" id="CP017831">
    <property type="protein sequence ID" value="AOZ95934.1"/>
    <property type="molecule type" value="Genomic_DNA"/>
</dbReference>
<dbReference type="AlphaFoldDB" id="A0A1D9P0Q9"/>
<evidence type="ECO:0000313" key="2">
    <source>
        <dbReference type="EMBL" id="AOZ95934.1"/>
    </source>
</evidence>
<keyword evidence="3" id="KW-1185">Reference proteome</keyword>
<keyword evidence="1" id="KW-0812">Transmembrane</keyword>